<evidence type="ECO:0000256" key="2">
    <source>
        <dbReference type="ARBA" id="ARBA00022723"/>
    </source>
</evidence>
<keyword evidence="5" id="KW-0560">Oxidoreductase</keyword>
<proteinExistence type="inferred from homology"/>
<accession>A0A9W8Y840</accession>
<gene>
    <name evidence="6" type="ORF">N0V83_004878</name>
</gene>
<comment type="caution">
    <text evidence="6">The sequence shown here is derived from an EMBL/GenBank/DDBJ whole genome shotgun (WGS) entry which is preliminary data.</text>
</comment>
<evidence type="ECO:0008006" key="8">
    <source>
        <dbReference type="Google" id="ProtNLM"/>
    </source>
</evidence>
<dbReference type="InterPro" id="IPR002401">
    <property type="entry name" value="Cyt_P450_E_grp-I"/>
</dbReference>
<keyword evidence="3 4" id="KW-0408">Iron</keyword>
<dbReference type="InterPro" id="IPR036396">
    <property type="entry name" value="Cyt_P450_sf"/>
</dbReference>
<keyword evidence="7" id="KW-1185">Reference proteome</keyword>
<feature type="binding site" description="axial binding residue" evidence="4">
    <location>
        <position position="387"/>
    </location>
    <ligand>
        <name>heme</name>
        <dbReference type="ChEBI" id="CHEBI:30413"/>
    </ligand>
    <ligandPart>
        <name>Fe</name>
        <dbReference type="ChEBI" id="CHEBI:18248"/>
    </ligandPart>
</feature>
<dbReference type="InterPro" id="IPR017972">
    <property type="entry name" value="Cyt_P450_CS"/>
</dbReference>
<name>A0A9W8Y840_9PLEO</name>
<dbReference type="Gene3D" id="1.10.630.10">
    <property type="entry name" value="Cytochrome P450"/>
    <property type="match status" value="2"/>
</dbReference>
<dbReference type="InterPro" id="IPR001128">
    <property type="entry name" value="Cyt_P450"/>
</dbReference>
<dbReference type="Proteomes" id="UP001140560">
    <property type="component" value="Unassembled WGS sequence"/>
</dbReference>
<dbReference type="GO" id="GO:0020037">
    <property type="term" value="F:heme binding"/>
    <property type="evidence" value="ECO:0007669"/>
    <property type="project" value="InterPro"/>
</dbReference>
<dbReference type="PANTHER" id="PTHR24305">
    <property type="entry name" value="CYTOCHROME P450"/>
    <property type="match status" value="1"/>
</dbReference>
<dbReference type="GO" id="GO:0005506">
    <property type="term" value="F:iron ion binding"/>
    <property type="evidence" value="ECO:0007669"/>
    <property type="project" value="InterPro"/>
</dbReference>
<evidence type="ECO:0000256" key="5">
    <source>
        <dbReference type="RuleBase" id="RU000461"/>
    </source>
</evidence>
<dbReference type="PRINTS" id="PR00463">
    <property type="entry name" value="EP450I"/>
</dbReference>
<evidence type="ECO:0000313" key="6">
    <source>
        <dbReference type="EMBL" id="KAJ4370360.1"/>
    </source>
</evidence>
<sequence length="451" mass="51230">MHPLSGISSIPFMVLAHGGARSTYMSKVHQKHPVVRTGPNMLSYGDLRAIKDIYGHNTACTKDGSYVITSGSHYHLADVIDKHDHARKRKLLSSAYAIKNLEGWEHKVADKTHKLNKHLDECCTVPLAPGEVPKPEDVNVDYRKWTNFFTLDAIADIGLSDKLGFLDRGHDKVTGRRLDGSTYECDFRDCLYQNARKQSLLIWPYQWYSLINKVSNIIPFYNRMDNFARDWEGIPVELAHKRLQRYRGGEKLDDFFQALMEDKTGHPNNLEWEIDDALEGEEDEEDGVIAYDKVKHLPYLRACLDESLRLFPPTPHGLPRETPADGVDILGDYIPGGVSVAMSAFVAHRNESMFPQADQFIPERFLGEAGKALQPYFLAFSAGARGCIGRNISYLEQTVVLASVLRRYEFALSSPIWQIERLETMNWLLGEMPVKVWRRDIGSKTAPSGYR</sequence>
<reference evidence="6" key="1">
    <citation type="submission" date="2022-10" db="EMBL/GenBank/DDBJ databases">
        <title>Tapping the CABI collections for fungal endophytes: first genome assemblies for Collariella, Neodidymelliopsis, Ascochyta clinopodiicola, Didymella pomorum, Didymosphaeria variabile, Neocosmospora piperis and Neocucurbitaria cava.</title>
        <authorList>
            <person name="Hill R."/>
        </authorList>
    </citation>
    <scope>NUCLEOTIDE SEQUENCE</scope>
    <source>
        <strain evidence="6">IMI 356814</strain>
    </source>
</reference>
<dbReference type="GO" id="GO:0016705">
    <property type="term" value="F:oxidoreductase activity, acting on paired donors, with incorporation or reduction of molecular oxygen"/>
    <property type="evidence" value="ECO:0007669"/>
    <property type="project" value="InterPro"/>
</dbReference>
<evidence type="ECO:0000256" key="3">
    <source>
        <dbReference type="ARBA" id="ARBA00023004"/>
    </source>
</evidence>
<evidence type="ECO:0000313" key="7">
    <source>
        <dbReference type="Proteomes" id="UP001140560"/>
    </source>
</evidence>
<dbReference type="Pfam" id="PF00067">
    <property type="entry name" value="p450"/>
    <property type="match status" value="1"/>
</dbReference>
<organism evidence="6 7">
    <name type="scientific">Neocucurbitaria cava</name>
    <dbReference type="NCBI Taxonomy" id="798079"/>
    <lineage>
        <taxon>Eukaryota</taxon>
        <taxon>Fungi</taxon>
        <taxon>Dikarya</taxon>
        <taxon>Ascomycota</taxon>
        <taxon>Pezizomycotina</taxon>
        <taxon>Dothideomycetes</taxon>
        <taxon>Pleosporomycetidae</taxon>
        <taxon>Pleosporales</taxon>
        <taxon>Pleosporineae</taxon>
        <taxon>Cucurbitariaceae</taxon>
        <taxon>Neocucurbitaria</taxon>
    </lineage>
</organism>
<dbReference type="GO" id="GO:0004497">
    <property type="term" value="F:monooxygenase activity"/>
    <property type="evidence" value="ECO:0007669"/>
    <property type="project" value="UniProtKB-KW"/>
</dbReference>
<keyword evidence="2 4" id="KW-0479">Metal-binding</keyword>
<dbReference type="AlphaFoldDB" id="A0A9W8Y840"/>
<comment type="cofactor">
    <cofactor evidence="1 4">
        <name>heme</name>
        <dbReference type="ChEBI" id="CHEBI:30413"/>
    </cofactor>
</comment>
<evidence type="ECO:0000256" key="4">
    <source>
        <dbReference type="PIRSR" id="PIRSR602401-1"/>
    </source>
</evidence>
<protein>
    <recommendedName>
        <fullName evidence="8">Cytochrome P450 monooxygenase</fullName>
    </recommendedName>
</protein>
<comment type="similarity">
    <text evidence="5">Belongs to the cytochrome P450 family.</text>
</comment>
<keyword evidence="4 5" id="KW-0349">Heme</keyword>
<dbReference type="PANTHER" id="PTHR24305:SF172">
    <property type="entry name" value="P450, PUTATIVE (EUROFUNG)-RELATED"/>
    <property type="match status" value="1"/>
</dbReference>
<dbReference type="PROSITE" id="PS00086">
    <property type="entry name" value="CYTOCHROME_P450"/>
    <property type="match status" value="1"/>
</dbReference>
<dbReference type="InterPro" id="IPR050121">
    <property type="entry name" value="Cytochrome_P450_monoxygenase"/>
</dbReference>
<keyword evidence="5" id="KW-0503">Monooxygenase</keyword>
<dbReference type="SUPFAM" id="SSF48264">
    <property type="entry name" value="Cytochrome P450"/>
    <property type="match status" value="1"/>
</dbReference>
<evidence type="ECO:0000256" key="1">
    <source>
        <dbReference type="ARBA" id="ARBA00001971"/>
    </source>
</evidence>
<dbReference type="EMBL" id="JAPEUY010000008">
    <property type="protein sequence ID" value="KAJ4370360.1"/>
    <property type="molecule type" value="Genomic_DNA"/>
</dbReference>
<dbReference type="OrthoDB" id="2789670at2759"/>